<dbReference type="Gene3D" id="3.40.50.2300">
    <property type="match status" value="2"/>
</dbReference>
<dbReference type="Pfam" id="PF02518">
    <property type="entry name" value="HATPase_c"/>
    <property type="match status" value="1"/>
</dbReference>
<dbReference type="Gene3D" id="3.30.450.20">
    <property type="entry name" value="PAS domain"/>
    <property type="match status" value="2"/>
</dbReference>
<dbReference type="EC" id="2.7.13.3" evidence="3"/>
<sequence length="1480" mass="165420">MDEISAKQVNLSKKKYHSLSLSFTLWFLALSLIPLIGVSWFSYEQAKQSLMNAAEDELTQSSSFTTQAIQSWFNLRLQDLKVEAESTQMSAMLQSLSSGVVLSEQPLAHYVKSSDWQGRVDRYQEHLVTLVEQYDYINDIYLIDTDGNILYSVEKNADLGENIFSPALRYSHFSASAQDSLNTGEVSFSSIEHYQISDNPISSFITLSMFNEFGKTVGIFAIQLQFERILKSLNLSVKEGSSLTHYLVDENGLLLSPIRDNWNEVTIKSIDTAQFKAWLANRAEKSSAVVSESDEKFNINLSAFEYMGPDNKLVIGLHQVVKLANVDWLLVSEVDRDEALGEISWLAKMTLLMLLLTTFVVVLSAIFVARKITEPIKQLARTSLDVAKGGRVKPIHIDNNNEISHLVDAFNEMLLTKSSYEDSLFLANSQAQAALNNLEDQKFALDQHAIVAVTDLKGNITYINRRFSEISGYQEEELIGKNHRLLNSGRHPRSFFIQMYSVISKGEVWNAEICNRAKDGSYYWVDTTIVPFTNAEGKPESYIAIRTDITTRKLAEIKTKEALSLMHSMLESTDNGILVTSLDGKILQFNESYAALWDIEVKTGLDHREFELKNRDKILDYQGVIERIASLYSEPDFEGFDILELTDGRIYERVSLPMKSDEGLLGRVWSFHDISKRMKTQNELILAKEEADLAVKAKSEFLASMSHEIRTPMNGVLGMLGLLNNTQLTDYQKRRVSIAQSSAKSLLTLINDILDYSKIDAGKLELENLDFNLRGMLGEFAEGMAFQAQNKSLELVLDLKGIEHSMVTGDPSRLRQALTNLVGNAIKFTSKGEVLIEAGLRDSGDEWCFWCVITDTGIGIAADKISSLFDSFSQVDASTTRKYGGTGLGLAIVQKICQLMGGDVSITSEVGKGTRVEFTIYLGKSINSQLVVPSANIEELNLLVVDDNETNRDVIIEQLLIWGANVEGASNAVKALELCAYRDENLEQSQFDVAFLDMQMADIDGAELGRRLKFDDRFKSIKLVMMTSMSQIGDAKFFADLGFSAYFPKPTTTSDLFDALSVISEDGEALLKAHPLITHHYLQTLVHNDDTGPQEFSSKVRILLVEDNYVNQLVATGVLEDFKVSVDVADNGVQAIHMLLNAEDPPYSLVLMDCQMPEMDGYEASRAIRRGEAGDRYKQIPIIAMTANAMMGDKEKCLDSGMDDYLAKPIEPEKIYFKLNQWLNTTGEHNSPALEAKTTSSSRGAGHLRTPAKKESNTAHDTQSASIIDNKMTERNRLWDRDGLMKRAMGKEALFNSILHLFNEDMPSRMEALNHAIKAEDLDAIRQVSHTVKGVAANVGGELLKEQAAIIEFAAKEGDLTKAKTEHPALVVAYQELKLVIDEFQQKPETEVIKKELLSQERVNGLLDQLDKLLAQGSYINIEEFIGLESASIDKILQSEFDHLLLLLTDYDYPAAITALKELKVRLAKIELSRGEASRS</sequence>
<evidence type="ECO:0000256" key="17">
    <source>
        <dbReference type="PROSITE-ProRule" id="PRU00169"/>
    </source>
</evidence>
<evidence type="ECO:0000259" key="21">
    <source>
        <dbReference type="PROSITE" id="PS50110"/>
    </source>
</evidence>
<organism evidence="26 27">
    <name type="scientific">Shewanella woodyi (strain ATCC 51908 / MS32)</name>
    <dbReference type="NCBI Taxonomy" id="392500"/>
    <lineage>
        <taxon>Bacteria</taxon>
        <taxon>Pseudomonadati</taxon>
        <taxon>Pseudomonadota</taxon>
        <taxon>Gammaproteobacteria</taxon>
        <taxon>Alteromonadales</taxon>
        <taxon>Shewanellaceae</taxon>
        <taxon>Shewanella</taxon>
    </lineage>
</organism>
<dbReference type="eggNOG" id="COG2205">
    <property type="taxonomic scope" value="Bacteria"/>
</dbReference>
<dbReference type="InterPro" id="IPR011006">
    <property type="entry name" value="CheY-like_superfamily"/>
</dbReference>
<name>B1KKG0_SHEWM</name>
<feature type="transmembrane region" description="Helical" evidence="19">
    <location>
        <begin position="23"/>
        <end position="43"/>
    </location>
</feature>
<dbReference type="SMART" id="SM00387">
    <property type="entry name" value="HATPase_c"/>
    <property type="match status" value="1"/>
</dbReference>
<feature type="domain" description="HPt" evidence="25">
    <location>
        <begin position="1291"/>
        <end position="1387"/>
    </location>
</feature>
<dbReference type="HOGENOM" id="CLU_004377_0_0_6"/>
<feature type="domain" description="Response regulatory" evidence="21">
    <location>
        <begin position="1101"/>
        <end position="1223"/>
    </location>
</feature>
<accession>B1KKG0</accession>
<keyword evidence="10" id="KW-0067">ATP-binding</keyword>
<dbReference type="RefSeq" id="WP_012324146.1">
    <property type="nucleotide sequence ID" value="NC_010506.1"/>
</dbReference>
<dbReference type="PROSITE" id="PS50113">
    <property type="entry name" value="PAC"/>
    <property type="match status" value="1"/>
</dbReference>
<evidence type="ECO:0000256" key="9">
    <source>
        <dbReference type="ARBA" id="ARBA00022777"/>
    </source>
</evidence>
<dbReference type="Gene3D" id="3.30.565.10">
    <property type="entry name" value="Histidine kinase-like ATPase, C-terminal domain"/>
    <property type="match status" value="1"/>
</dbReference>
<dbReference type="InterPro" id="IPR003594">
    <property type="entry name" value="HATPase_dom"/>
</dbReference>
<dbReference type="SUPFAM" id="SSF55874">
    <property type="entry name" value="ATPase domain of HSP90 chaperone/DNA topoisomerase II/histidine kinase"/>
    <property type="match status" value="1"/>
</dbReference>
<dbReference type="CDD" id="cd00082">
    <property type="entry name" value="HisKA"/>
    <property type="match status" value="1"/>
</dbReference>
<dbReference type="InterPro" id="IPR036641">
    <property type="entry name" value="HPT_dom_sf"/>
</dbReference>
<dbReference type="FunFam" id="1.10.287.130:FF:000002">
    <property type="entry name" value="Two-component osmosensing histidine kinase"/>
    <property type="match status" value="1"/>
</dbReference>
<keyword evidence="13 19" id="KW-0472">Membrane</keyword>
<evidence type="ECO:0000256" key="13">
    <source>
        <dbReference type="ARBA" id="ARBA00023136"/>
    </source>
</evidence>
<evidence type="ECO:0000313" key="26">
    <source>
        <dbReference type="EMBL" id="ACA85800.1"/>
    </source>
</evidence>
<dbReference type="PANTHER" id="PTHR45339">
    <property type="entry name" value="HYBRID SIGNAL TRANSDUCTION HISTIDINE KINASE J"/>
    <property type="match status" value="1"/>
</dbReference>
<dbReference type="SUPFAM" id="SSF158472">
    <property type="entry name" value="HAMP domain-like"/>
    <property type="match status" value="1"/>
</dbReference>
<dbReference type="GO" id="GO:0005524">
    <property type="term" value="F:ATP binding"/>
    <property type="evidence" value="ECO:0007669"/>
    <property type="project" value="UniProtKB-KW"/>
</dbReference>
<evidence type="ECO:0000256" key="2">
    <source>
        <dbReference type="ARBA" id="ARBA00004651"/>
    </source>
</evidence>
<dbReference type="CDD" id="cd18773">
    <property type="entry name" value="PDC1_HK_sensor"/>
    <property type="match status" value="1"/>
</dbReference>
<dbReference type="SMART" id="SM00304">
    <property type="entry name" value="HAMP"/>
    <property type="match status" value="1"/>
</dbReference>
<dbReference type="InterPro" id="IPR003660">
    <property type="entry name" value="HAMP_dom"/>
</dbReference>
<evidence type="ECO:0000256" key="16">
    <source>
        <dbReference type="PROSITE-ProRule" id="PRU00110"/>
    </source>
</evidence>
<dbReference type="SMART" id="SM00091">
    <property type="entry name" value="PAS"/>
    <property type="match status" value="2"/>
</dbReference>
<dbReference type="CDD" id="cd00156">
    <property type="entry name" value="REC"/>
    <property type="match status" value="1"/>
</dbReference>
<evidence type="ECO:0000256" key="12">
    <source>
        <dbReference type="ARBA" id="ARBA00023012"/>
    </source>
</evidence>
<dbReference type="CDD" id="cd00130">
    <property type="entry name" value="PAS"/>
    <property type="match status" value="1"/>
</dbReference>
<dbReference type="GO" id="GO:0032006">
    <property type="term" value="P:regulation of TOR signaling"/>
    <property type="evidence" value="ECO:0007669"/>
    <property type="project" value="InterPro"/>
</dbReference>
<keyword evidence="27" id="KW-1185">Reference proteome</keyword>
<dbReference type="InterPro" id="IPR001789">
    <property type="entry name" value="Sig_transdc_resp-reg_receiver"/>
</dbReference>
<dbReference type="STRING" id="392500.Swoo_1512"/>
<feature type="region of interest" description="Disordered" evidence="18">
    <location>
        <begin position="1228"/>
        <end position="1264"/>
    </location>
</feature>
<evidence type="ECO:0000259" key="22">
    <source>
        <dbReference type="PROSITE" id="PS50112"/>
    </source>
</evidence>
<dbReference type="Pfam" id="PF00672">
    <property type="entry name" value="HAMP"/>
    <property type="match status" value="1"/>
</dbReference>
<feature type="domain" description="HAMP" evidence="24">
    <location>
        <begin position="370"/>
        <end position="422"/>
    </location>
</feature>
<dbReference type="SUPFAM" id="SSF47226">
    <property type="entry name" value="Histidine-containing phosphotransfer domain, HPT domain"/>
    <property type="match status" value="1"/>
</dbReference>
<dbReference type="Pfam" id="PF01627">
    <property type="entry name" value="Hpt"/>
    <property type="match status" value="1"/>
</dbReference>
<dbReference type="SMART" id="SM00388">
    <property type="entry name" value="HisKA"/>
    <property type="match status" value="1"/>
</dbReference>
<dbReference type="eggNOG" id="COG0745">
    <property type="taxonomic scope" value="Bacteria"/>
</dbReference>
<evidence type="ECO:0000256" key="10">
    <source>
        <dbReference type="ARBA" id="ARBA00022840"/>
    </source>
</evidence>
<dbReference type="GO" id="GO:0000155">
    <property type="term" value="F:phosphorelay sensor kinase activity"/>
    <property type="evidence" value="ECO:0007669"/>
    <property type="project" value="InterPro"/>
</dbReference>
<dbReference type="PROSITE" id="PS50112">
    <property type="entry name" value="PAS"/>
    <property type="match status" value="1"/>
</dbReference>
<dbReference type="PROSITE" id="PS50894">
    <property type="entry name" value="HPT"/>
    <property type="match status" value="1"/>
</dbReference>
<dbReference type="SMART" id="SM00448">
    <property type="entry name" value="REC"/>
    <property type="match status" value="2"/>
</dbReference>
<proteinExistence type="predicted"/>
<dbReference type="SUPFAM" id="SSF55785">
    <property type="entry name" value="PYP-like sensor domain (PAS domain)"/>
    <property type="match status" value="2"/>
</dbReference>
<evidence type="ECO:0000256" key="5">
    <source>
        <dbReference type="ARBA" id="ARBA00022553"/>
    </source>
</evidence>
<dbReference type="InterPro" id="IPR001610">
    <property type="entry name" value="PAC"/>
</dbReference>
<dbReference type="Pfam" id="PF00512">
    <property type="entry name" value="HisKA"/>
    <property type="match status" value="1"/>
</dbReference>
<evidence type="ECO:0000256" key="6">
    <source>
        <dbReference type="ARBA" id="ARBA00022679"/>
    </source>
</evidence>
<dbReference type="KEGG" id="swd:Swoo_1512"/>
<comment type="catalytic activity">
    <reaction evidence="1">
        <text>ATP + protein L-histidine = ADP + protein N-phospho-L-histidine.</text>
        <dbReference type="EC" id="2.7.13.3"/>
    </reaction>
</comment>
<evidence type="ECO:0000313" key="27">
    <source>
        <dbReference type="Proteomes" id="UP000002168"/>
    </source>
</evidence>
<evidence type="ECO:0000256" key="3">
    <source>
        <dbReference type="ARBA" id="ARBA00012438"/>
    </source>
</evidence>
<evidence type="ECO:0000259" key="20">
    <source>
        <dbReference type="PROSITE" id="PS50109"/>
    </source>
</evidence>
<keyword evidence="9 26" id="KW-0418">Kinase</keyword>
<dbReference type="InterPro" id="IPR000700">
    <property type="entry name" value="PAS-assoc_C"/>
</dbReference>
<feature type="domain" description="Histidine kinase" evidence="20">
    <location>
        <begin position="704"/>
        <end position="924"/>
    </location>
</feature>
<evidence type="ECO:0000256" key="19">
    <source>
        <dbReference type="SAM" id="Phobius"/>
    </source>
</evidence>
<dbReference type="SMART" id="SM01278">
    <property type="entry name" value="MAPKK1_Int"/>
    <property type="match status" value="1"/>
</dbReference>
<evidence type="ECO:0000256" key="11">
    <source>
        <dbReference type="ARBA" id="ARBA00022989"/>
    </source>
</evidence>
<feature type="modified residue" description="Phosphohistidine" evidence="16">
    <location>
        <position position="1330"/>
    </location>
</feature>
<comment type="subcellular location">
    <subcellularLocation>
        <location evidence="2">Cell membrane</location>
        <topology evidence="2">Multi-pass membrane protein</topology>
    </subcellularLocation>
</comment>
<dbReference type="eggNOG" id="COG5002">
    <property type="taxonomic scope" value="Bacteria"/>
</dbReference>
<dbReference type="Pfam" id="PF13426">
    <property type="entry name" value="PAS_9"/>
    <property type="match status" value="1"/>
</dbReference>
<evidence type="ECO:0000256" key="18">
    <source>
        <dbReference type="SAM" id="MobiDB-lite"/>
    </source>
</evidence>
<keyword evidence="11 19" id="KW-1133">Transmembrane helix</keyword>
<dbReference type="PANTHER" id="PTHR45339:SF1">
    <property type="entry name" value="HYBRID SIGNAL TRANSDUCTION HISTIDINE KINASE J"/>
    <property type="match status" value="1"/>
</dbReference>
<comment type="subunit">
    <text evidence="14">At low DSF concentrations, interacts with RpfF.</text>
</comment>
<dbReference type="InterPro" id="IPR003661">
    <property type="entry name" value="HisK_dim/P_dom"/>
</dbReference>
<dbReference type="SUPFAM" id="SSF47384">
    <property type="entry name" value="Homodimeric domain of signal transducing histidine kinase"/>
    <property type="match status" value="1"/>
</dbReference>
<feature type="modified residue" description="4-aspartylphosphate" evidence="17">
    <location>
        <position position="997"/>
    </location>
</feature>
<dbReference type="Gene3D" id="1.10.287.130">
    <property type="match status" value="1"/>
</dbReference>
<dbReference type="PROSITE" id="PS50110">
    <property type="entry name" value="RESPONSE_REGULATORY"/>
    <property type="match status" value="2"/>
</dbReference>
<feature type="modified residue" description="4-aspartylphosphate" evidence="17">
    <location>
        <position position="1153"/>
    </location>
</feature>
<evidence type="ECO:0000259" key="23">
    <source>
        <dbReference type="PROSITE" id="PS50113"/>
    </source>
</evidence>
<dbReference type="InterPro" id="IPR015019">
    <property type="entry name" value="LAMTOR3"/>
</dbReference>
<dbReference type="NCBIfam" id="TIGR00229">
    <property type="entry name" value="sensory_box"/>
    <property type="match status" value="1"/>
</dbReference>
<dbReference type="CDD" id="cd16922">
    <property type="entry name" value="HATPase_EvgS-ArcB-TorS-like"/>
    <property type="match status" value="1"/>
</dbReference>
<evidence type="ECO:0000256" key="7">
    <source>
        <dbReference type="ARBA" id="ARBA00022692"/>
    </source>
</evidence>
<dbReference type="SUPFAM" id="SSF52172">
    <property type="entry name" value="CheY-like"/>
    <property type="match status" value="2"/>
</dbReference>
<dbReference type="Proteomes" id="UP000002168">
    <property type="component" value="Chromosome"/>
</dbReference>
<evidence type="ECO:0000256" key="14">
    <source>
        <dbReference type="ARBA" id="ARBA00064003"/>
    </source>
</evidence>
<evidence type="ECO:0000256" key="1">
    <source>
        <dbReference type="ARBA" id="ARBA00000085"/>
    </source>
</evidence>
<evidence type="ECO:0000259" key="24">
    <source>
        <dbReference type="PROSITE" id="PS50885"/>
    </source>
</evidence>
<dbReference type="InterPro" id="IPR008207">
    <property type="entry name" value="Sig_transdc_His_kin_Hpt_dom"/>
</dbReference>
<dbReference type="PRINTS" id="PR00344">
    <property type="entry name" value="BCTRLSENSOR"/>
</dbReference>
<feature type="domain" description="Response regulatory" evidence="21">
    <location>
        <begin position="941"/>
        <end position="1064"/>
    </location>
</feature>
<dbReference type="Gene3D" id="6.10.340.10">
    <property type="match status" value="1"/>
</dbReference>
<keyword evidence="7 19" id="KW-0812">Transmembrane</keyword>
<dbReference type="InterPro" id="IPR000014">
    <property type="entry name" value="PAS"/>
</dbReference>
<evidence type="ECO:0000256" key="8">
    <source>
        <dbReference type="ARBA" id="ARBA00022741"/>
    </source>
</evidence>
<dbReference type="Gene3D" id="1.20.120.160">
    <property type="entry name" value="HPT domain"/>
    <property type="match status" value="1"/>
</dbReference>
<dbReference type="CDD" id="cd17546">
    <property type="entry name" value="REC_hyHK_CKI1_RcsC-like"/>
    <property type="match status" value="1"/>
</dbReference>
<dbReference type="SMART" id="SM00086">
    <property type="entry name" value="PAC"/>
    <property type="match status" value="1"/>
</dbReference>
<dbReference type="PROSITE" id="PS50885">
    <property type="entry name" value="HAMP"/>
    <property type="match status" value="1"/>
</dbReference>
<reference evidence="26 27" key="1">
    <citation type="submission" date="2008-02" db="EMBL/GenBank/DDBJ databases">
        <title>Complete sequence of Shewanella woodyi ATCC 51908.</title>
        <authorList>
            <consortium name="US DOE Joint Genome Institute"/>
            <person name="Copeland A."/>
            <person name="Lucas S."/>
            <person name="Lapidus A."/>
            <person name="Glavina del Rio T."/>
            <person name="Dalin E."/>
            <person name="Tice H."/>
            <person name="Bruce D."/>
            <person name="Goodwin L."/>
            <person name="Pitluck S."/>
            <person name="Sims D."/>
            <person name="Brettin T."/>
            <person name="Detter J.C."/>
            <person name="Han C."/>
            <person name="Kuske C.R."/>
            <person name="Schmutz J."/>
            <person name="Larimer F."/>
            <person name="Land M."/>
            <person name="Hauser L."/>
            <person name="Kyrpides N."/>
            <person name="Lykidis A."/>
            <person name="Zhao J.-S."/>
            <person name="Richardson P."/>
        </authorList>
    </citation>
    <scope>NUCLEOTIDE SEQUENCE [LARGE SCALE GENOMIC DNA]</scope>
    <source>
        <strain evidence="27">ATCC 51908 / MS32</strain>
    </source>
</reference>
<dbReference type="InterPro" id="IPR036097">
    <property type="entry name" value="HisK_dim/P_sf"/>
</dbReference>
<dbReference type="Pfam" id="PF00072">
    <property type="entry name" value="Response_reg"/>
    <property type="match status" value="2"/>
</dbReference>
<keyword evidence="5 17" id="KW-0597">Phosphoprotein</keyword>
<evidence type="ECO:0000259" key="25">
    <source>
        <dbReference type="PROSITE" id="PS50894"/>
    </source>
</evidence>
<dbReference type="InterPro" id="IPR036890">
    <property type="entry name" value="HATPase_C_sf"/>
</dbReference>
<keyword evidence="8" id="KW-0547">Nucleotide-binding</keyword>
<dbReference type="EMBL" id="CP000961">
    <property type="protein sequence ID" value="ACA85800.1"/>
    <property type="molecule type" value="Genomic_DNA"/>
</dbReference>
<feature type="domain" description="PAS" evidence="22">
    <location>
        <begin position="451"/>
        <end position="494"/>
    </location>
</feature>
<dbReference type="InterPro" id="IPR005467">
    <property type="entry name" value="His_kinase_dom"/>
</dbReference>
<keyword evidence="4" id="KW-1003">Cell membrane</keyword>
<dbReference type="InterPro" id="IPR035965">
    <property type="entry name" value="PAS-like_dom_sf"/>
</dbReference>
<dbReference type="GO" id="GO:0005886">
    <property type="term" value="C:plasma membrane"/>
    <property type="evidence" value="ECO:0007669"/>
    <property type="project" value="UniProtKB-SubCell"/>
</dbReference>
<feature type="domain" description="PAC" evidence="23">
    <location>
        <begin position="509"/>
        <end position="561"/>
    </location>
</feature>
<dbReference type="FunFam" id="3.30.565.10:FF:000010">
    <property type="entry name" value="Sensor histidine kinase RcsC"/>
    <property type="match status" value="1"/>
</dbReference>
<dbReference type="InterPro" id="IPR004358">
    <property type="entry name" value="Sig_transdc_His_kin-like_C"/>
</dbReference>
<dbReference type="PROSITE" id="PS50109">
    <property type="entry name" value="HIS_KIN"/>
    <property type="match status" value="1"/>
</dbReference>
<evidence type="ECO:0000256" key="15">
    <source>
        <dbReference type="ARBA" id="ARBA00068150"/>
    </source>
</evidence>
<keyword evidence="6" id="KW-0808">Transferase</keyword>
<dbReference type="CDD" id="cd06225">
    <property type="entry name" value="HAMP"/>
    <property type="match status" value="1"/>
</dbReference>
<gene>
    <name evidence="26" type="ordered locus">Swoo_1512</name>
</gene>
<evidence type="ECO:0000256" key="4">
    <source>
        <dbReference type="ARBA" id="ARBA00022475"/>
    </source>
</evidence>
<keyword evidence="12" id="KW-0902">Two-component regulatory system</keyword>
<protein>
    <recommendedName>
        <fullName evidence="15">Sensory/regulatory protein RpfC</fullName>
        <ecNumber evidence="3">2.7.13.3</ecNumber>
    </recommendedName>
</protein>